<comment type="caution">
    <text evidence="3">The sequence shown here is derived from an EMBL/GenBank/DDBJ whole genome shotgun (WGS) entry which is preliminary data.</text>
</comment>
<protein>
    <submittedName>
        <fullName evidence="3">DUF559 domain-containing protein</fullName>
    </submittedName>
</protein>
<dbReference type="Pfam" id="PF04480">
    <property type="entry name" value="DUF559"/>
    <property type="match status" value="1"/>
</dbReference>
<evidence type="ECO:0000259" key="2">
    <source>
        <dbReference type="Pfam" id="PF18860"/>
    </source>
</evidence>
<feature type="domain" description="AbiJ-NTD3" evidence="2">
    <location>
        <begin position="98"/>
        <end position="264"/>
    </location>
</feature>
<sequence>MVDTVEHAELRALIRPIVLGLKDYYRHKDLPEACQRLGLPTPAQDGTKAERLEASLDALPDAGLGSVIVGLLGQEILSASQRRALEDILRAQQGTVEVPQRVRREIARALDLDDLTQHSGRFMDVLTWFWLPDEDFFSLLAVQTLPGLRADVERHVLRNPGDWSAEDLFEQLGAFAAPHPRFVRFMEALVSADLVPDELIQRRLVAAIDPCLRAAGVEVRETGISEGYPVFALVPSGLPRSRRPKNLIFASKEKPDLRFRNAVDNDIEVVGNQDHVLVYDRPIGSGGVRWRDLQDWWQQTRDVTDAEEAKRGLYQRLCESLPDNSPGQHNLFVLYHRIFGAAVPELPALLPEVWLHWDPKTVKQRGREALLRFRMDFLLLLPHGQRVVLEVDGSQHFTDKAKYAADMRADRELKLSGYEVFRFGHEELKRESRAEKVLQEFFMELFGRFDVTPYGQ</sequence>
<reference evidence="3" key="1">
    <citation type="submission" date="2022-12" db="EMBL/GenBank/DDBJ databases">
        <title>Gycomyces niveus sp.nov.,a novel actinomycete isolated from soil in Shouguan.</title>
        <authorList>
            <person name="Yang X."/>
        </authorList>
    </citation>
    <scope>NUCLEOTIDE SEQUENCE</scope>
    <source>
        <strain evidence="3">NEAU-A15</strain>
    </source>
</reference>
<accession>A0A9X3P7M3</accession>
<keyword evidence="4" id="KW-1185">Reference proteome</keyword>
<dbReference type="AlphaFoldDB" id="A0A9X3P7M3"/>
<dbReference type="EMBL" id="JAPZVP010000006">
    <property type="protein sequence ID" value="MDA1359752.1"/>
    <property type="molecule type" value="Genomic_DNA"/>
</dbReference>
<dbReference type="InterPro" id="IPR007569">
    <property type="entry name" value="DUF559"/>
</dbReference>
<organism evidence="3 4">
    <name type="scientific">Glycomyces luteolus</name>
    <dbReference type="NCBI Taxonomy" id="2670330"/>
    <lineage>
        <taxon>Bacteria</taxon>
        <taxon>Bacillati</taxon>
        <taxon>Actinomycetota</taxon>
        <taxon>Actinomycetes</taxon>
        <taxon>Glycomycetales</taxon>
        <taxon>Glycomycetaceae</taxon>
        <taxon>Glycomyces</taxon>
    </lineage>
</organism>
<proteinExistence type="predicted"/>
<dbReference type="InterPro" id="IPR041427">
    <property type="entry name" value="AbiJ-NTD3"/>
</dbReference>
<evidence type="ECO:0000313" key="3">
    <source>
        <dbReference type="EMBL" id="MDA1359752.1"/>
    </source>
</evidence>
<evidence type="ECO:0000313" key="4">
    <source>
        <dbReference type="Proteomes" id="UP001146067"/>
    </source>
</evidence>
<dbReference type="Pfam" id="PF18860">
    <property type="entry name" value="AbiJ_NTD3"/>
    <property type="match status" value="1"/>
</dbReference>
<dbReference type="Proteomes" id="UP001146067">
    <property type="component" value="Unassembled WGS sequence"/>
</dbReference>
<gene>
    <name evidence="3" type="ORF">O1R50_08970</name>
</gene>
<dbReference type="Gene3D" id="3.40.960.10">
    <property type="entry name" value="VSR Endonuclease"/>
    <property type="match status" value="1"/>
</dbReference>
<evidence type="ECO:0000259" key="1">
    <source>
        <dbReference type="Pfam" id="PF04480"/>
    </source>
</evidence>
<name>A0A9X3P7M3_9ACTN</name>
<dbReference type="RefSeq" id="WP_270109633.1">
    <property type="nucleotide sequence ID" value="NZ_JAPZVP010000006.1"/>
</dbReference>
<feature type="domain" description="DUF559" evidence="1">
    <location>
        <begin position="365"/>
        <end position="442"/>
    </location>
</feature>